<dbReference type="Pfam" id="PF01311">
    <property type="entry name" value="Bac_export_1"/>
    <property type="match status" value="1"/>
</dbReference>
<keyword evidence="3" id="KW-1003">Cell membrane</keyword>
<dbReference type="PRINTS" id="PR00953">
    <property type="entry name" value="TYPE3IMRPROT"/>
</dbReference>
<dbReference type="PANTHER" id="PTHR30065:SF1">
    <property type="entry name" value="SURFACE PRESENTATION OF ANTIGENS PROTEIN SPAR"/>
    <property type="match status" value="1"/>
</dbReference>
<feature type="transmembrane region" description="Helical" evidence="7">
    <location>
        <begin position="190"/>
        <end position="214"/>
    </location>
</feature>
<dbReference type="KEGG" id="orm:HTY61_14745"/>
<evidence type="ECO:0000256" key="5">
    <source>
        <dbReference type="ARBA" id="ARBA00022989"/>
    </source>
</evidence>
<dbReference type="AlphaFoldDB" id="A0A6N1VLI2"/>
<keyword evidence="5 7" id="KW-1133">Transmembrane helix</keyword>
<feature type="transmembrane region" description="Helical" evidence="7">
    <location>
        <begin position="44"/>
        <end position="68"/>
    </location>
</feature>
<evidence type="ECO:0000256" key="6">
    <source>
        <dbReference type="ARBA" id="ARBA00023136"/>
    </source>
</evidence>
<sequence>MVLPGMSSARVPPRIRILAAFAVSVAVAAFVAPKLQILLANPSALLLMRLIASEIVIGTFFGLLARFYLLALEFIISGIGMSIGYGGMLGASVDGFEMQSALTAFVSFSALLVLFTLDFHHLVIATLLGSYDVMPMDQFPSTRLLLVNLLDVLRESFIVALRLGSPFIGFAIIVNLTVGLINKLAVQIPIYFISLPAVLGLGLMVLYFAIPYLLSQFGQSFPSVFTLS</sequence>
<organism evidence="8 9">
    <name type="scientific">Oricola thermophila</name>
    <dbReference type="NCBI Taxonomy" id="2742145"/>
    <lineage>
        <taxon>Bacteria</taxon>
        <taxon>Pseudomonadati</taxon>
        <taxon>Pseudomonadota</taxon>
        <taxon>Alphaproteobacteria</taxon>
        <taxon>Hyphomicrobiales</taxon>
        <taxon>Ahrensiaceae</taxon>
        <taxon>Oricola</taxon>
    </lineage>
</organism>
<comment type="subcellular location">
    <subcellularLocation>
        <location evidence="1">Cell membrane</location>
        <topology evidence="1">Multi-pass membrane protein</topology>
    </subcellularLocation>
</comment>
<feature type="transmembrane region" description="Helical" evidence="7">
    <location>
        <begin position="105"/>
        <end position="131"/>
    </location>
</feature>
<keyword evidence="6 7" id="KW-0472">Membrane</keyword>
<evidence type="ECO:0000256" key="1">
    <source>
        <dbReference type="ARBA" id="ARBA00004651"/>
    </source>
</evidence>
<evidence type="ECO:0000256" key="4">
    <source>
        <dbReference type="ARBA" id="ARBA00022692"/>
    </source>
</evidence>
<dbReference type="GO" id="GO:0006605">
    <property type="term" value="P:protein targeting"/>
    <property type="evidence" value="ECO:0007669"/>
    <property type="project" value="InterPro"/>
</dbReference>
<keyword evidence="9" id="KW-1185">Reference proteome</keyword>
<feature type="transmembrane region" description="Helical" evidence="7">
    <location>
        <begin position="157"/>
        <end position="178"/>
    </location>
</feature>
<keyword evidence="8" id="KW-0969">Cilium</keyword>
<comment type="similarity">
    <text evidence="2">Belongs to the FliR/MopE/SpaR family.</text>
</comment>
<name>A0A6N1VLI2_9HYPH</name>
<dbReference type="EMBL" id="CP054836">
    <property type="protein sequence ID" value="QKV20685.1"/>
    <property type="molecule type" value="Genomic_DNA"/>
</dbReference>
<dbReference type="PANTHER" id="PTHR30065">
    <property type="entry name" value="FLAGELLAR BIOSYNTHETIC PROTEIN FLIR"/>
    <property type="match status" value="1"/>
</dbReference>
<feature type="transmembrane region" description="Helical" evidence="7">
    <location>
        <begin position="15"/>
        <end position="32"/>
    </location>
</feature>
<keyword evidence="8" id="KW-0282">Flagellum</keyword>
<keyword evidence="4 7" id="KW-0812">Transmembrane</keyword>
<evidence type="ECO:0000313" key="9">
    <source>
        <dbReference type="Proteomes" id="UP000509367"/>
    </source>
</evidence>
<reference evidence="8 9" key="1">
    <citation type="submission" date="2020-06" db="EMBL/GenBank/DDBJ databases">
        <title>Oricola thermophila sp. nov. isolated from a tidal sediments.</title>
        <authorList>
            <person name="Kwon K.K."/>
            <person name="Yang S.-H."/>
            <person name="Park M.-J."/>
        </authorList>
    </citation>
    <scope>NUCLEOTIDE SEQUENCE [LARGE SCALE GENOMIC DNA]</scope>
    <source>
        <strain evidence="8 9">MEBiC13590</strain>
    </source>
</reference>
<dbReference type="InterPro" id="IPR002010">
    <property type="entry name" value="T3SS_IM_R"/>
</dbReference>
<dbReference type="Proteomes" id="UP000509367">
    <property type="component" value="Chromosome"/>
</dbReference>
<evidence type="ECO:0000256" key="7">
    <source>
        <dbReference type="SAM" id="Phobius"/>
    </source>
</evidence>
<keyword evidence="8" id="KW-0966">Cell projection</keyword>
<dbReference type="GO" id="GO:0005886">
    <property type="term" value="C:plasma membrane"/>
    <property type="evidence" value="ECO:0007669"/>
    <property type="project" value="UniProtKB-SubCell"/>
</dbReference>
<protein>
    <submittedName>
        <fullName evidence="8">Flagellar biosynthetic protein FliR</fullName>
    </submittedName>
</protein>
<evidence type="ECO:0000313" key="8">
    <source>
        <dbReference type="EMBL" id="QKV20685.1"/>
    </source>
</evidence>
<evidence type="ECO:0000256" key="2">
    <source>
        <dbReference type="ARBA" id="ARBA00009772"/>
    </source>
</evidence>
<feature type="transmembrane region" description="Helical" evidence="7">
    <location>
        <begin position="74"/>
        <end position="93"/>
    </location>
</feature>
<proteinExistence type="inferred from homology"/>
<accession>A0A6N1VLI2</accession>
<evidence type="ECO:0000256" key="3">
    <source>
        <dbReference type="ARBA" id="ARBA00022475"/>
    </source>
</evidence>
<gene>
    <name evidence="8" type="ORF">HTY61_14745</name>
</gene>